<evidence type="ECO:0000256" key="1">
    <source>
        <dbReference type="SAM" id="MobiDB-lite"/>
    </source>
</evidence>
<name>A0A2U1LAK6_ARTAN</name>
<dbReference type="InterPro" id="IPR025558">
    <property type="entry name" value="DUF4283"/>
</dbReference>
<dbReference type="InterPro" id="IPR040256">
    <property type="entry name" value="At4g02000-like"/>
</dbReference>
<dbReference type="Proteomes" id="UP000245207">
    <property type="component" value="Unassembled WGS sequence"/>
</dbReference>
<dbReference type="STRING" id="35608.A0A2U1LAK6"/>
<feature type="region of interest" description="Disordered" evidence="1">
    <location>
        <begin position="219"/>
        <end position="241"/>
    </location>
</feature>
<proteinExistence type="predicted"/>
<gene>
    <name evidence="3" type="ORF">CTI12_AA511390</name>
</gene>
<evidence type="ECO:0000313" key="4">
    <source>
        <dbReference type="Proteomes" id="UP000245207"/>
    </source>
</evidence>
<dbReference type="OrthoDB" id="1495524at2759"/>
<dbReference type="AlphaFoldDB" id="A0A2U1LAK6"/>
<reference evidence="3 4" key="1">
    <citation type="journal article" date="2018" name="Mol. Plant">
        <title>The genome of Artemisia annua provides insight into the evolution of Asteraceae family and artemisinin biosynthesis.</title>
        <authorList>
            <person name="Shen Q."/>
            <person name="Zhang L."/>
            <person name="Liao Z."/>
            <person name="Wang S."/>
            <person name="Yan T."/>
            <person name="Shi P."/>
            <person name="Liu M."/>
            <person name="Fu X."/>
            <person name="Pan Q."/>
            <person name="Wang Y."/>
            <person name="Lv Z."/>
            <person name="Lu X."/>
            <person name="Zhang F."/>
            <person name="Jiang W."/>
            <person name="Ma Y."/>
            <person name="Chen M."/>
            <person name="Hao X."/>
            <person name="Li L."/>
            <person name="Tang Y."/>
            <person name="Lv G."/>
            <person name="Zhou Y."/>
            <person name="Sun X."/>
            <person name="Brodelius P.E."/>
            <person name="Rose J.K.C."/>
            <person name="Tang K."/>
        </authorList>
    </citation>
    <scope>NUCLEOTIDE SEQUENCE [LARGE SCALE GENOMIC DNA]</scope>
    <source>
        <strain evidence="4">cv. Huhao1</strain>
        <tissue evidence="3">Leaf</tissue>
    </source>
</reference>
<dbReference type="EMBL" id="PKPP01010476">
    <property type="protein sequence ID" value="PWA46037.1"/>
    <property type="molecule type" value="Genomic_DNA"/>
</dbReference>
<protein>
    <submittedName>
        <fullName evidence="3">ATPase, F1/V1/A1 complex, alpha/beta subunit, Zinc knuckle CX2CX4HX4C</fullName>
    </submittedName>
</protein>
<keyword evidence="4" id="KW-1185">Reference proteome</keyword>
<comment type="caution">
    <text evidence="3">The sequence shown here is derived from an EMBL/GenBank/DDBJ whole genome shotgun (WGS) entry which is preliminary data.</text>
</comment>
<evidence type="ECO:0000259" key="2">
    <source>
        <dbReference type="Pfam" id="PF14111"/>
    </source>
</evidence>
<feature type="compositionally biased region" description="Polar residues" evidence="1">
    <location>
        <begin position="286"/>
        <end position="298"/>
    </location>
</feature>
<dbReference type="PANTHER" id="PTHR31286:SF99">
    <property type="entry name" value="DUF4283 DOMAIN-CONTAINING PROTEIN"/>
    <property type="match status" value="1"/>
</dbReference>
<feature type="region of interest" description="Disordered" evidence="1">
    <location>
        <begin position="282"/>
        <end position="306"/>
    </location>
</feature>
<dbReference type="Pfam" id="PF14111">
    <property type="entry name" value="DUF4283"/>
    <property type="match status" value="1"/>
</dbReference>
<evidence type="ECO:0000313" key="3">
    <source>
        <dbReference type="EMBL" id="PWA46037.1"/>
    </source>
</evidence>
<accession>A0A2U1LAK6</accession>
<organism evidence="3 4">
    <name type="scientific">Artemisia annua</name>
    <name type="common">Sweet wormwood</name>
    <dbReference type="NCBI Taxonomy" id="35608"/>
    <lineage>
        <taxon>Eukaryota</taxon>
        <taxon>Viridiplantae</taxon>
        <taxon>Streptophyta</taxon>
        <taxon>Embryophyta</taxon>
        <taxon>Tracheophyta</taxon>
        <taxon>Spermatophyta</taxon>
        <taxon>Magnoliopsida</taxon>
        <taxon>eudicotyledons</taxon>
        <taxon>Gunneridae</taxon>
        <taxon>Pentapetalae</taxon>
        <taxon>asterids</taxon>
        <taxon>campanulids</taxon>
        <taxon>Asterales</taxon>
        <taxon>Asteraceae</taxon>
        <taxon>Asteroideae</taxon>
        <taxon>Anthemideae</taxon>
        <taxon>Artemisiinae</taxon>
        <taxon>Artemisia</taxon>
    </lineage>
</organism>
<sequence length="358" mass="40609">MTEVQILSFVLEVRSRFQFNLYGYFVGKRVIFPVVEHCVKNAWKKYGIIRAMMNSKGLFFFKFSSVKGMNEVLENGPWFIRSIPIILKKWTPNASLLKEDLCSILIWVKIHDIPILAFTEDGLSAMATRLSNPITLDYYTTDQELKENMFIDIPNLECKGDVLHTVRVEYKLEPLRCGMCMVFGHDDEICPKRVVDKPKKQNSNCNEGFQHTSKREVYKPVSMKNGASTSDAKKNPEITSQEACTSNPFDALRSLDNDNVLGANSSMGAETMVEDGHKANAEPVQIETNTPNDTTPNKVSDVANKDSDSEMEEVFDETTCFMASKSGGGTERNSLYERWKEDYEFVMTTSIMIMNAKI</sequence>
<dbReference type="PANTHER" id="PTHR31286">
    <property type="entry name" value="GLYCINE-RICH CELL WALL STRUCTURAL PROTEIN 1.8-LIKE"/>
    <property type="match status" value="1"/>
</dbReference>
<feature type="domain" description="DUF4283" evidence="2">
    <location>
        <begin position="16"/>
        <end position="95"/>
    </location>
</feature>